<dbReference type="PANTHER" id="PTHR12681">
    <property type="entry name" value="ZINC FINGER-CONTAINING PROTEIN P48ZNF"/>
    <property type="match status" value="1"/>
</dbReference>
<dbReference type="OMA" id="AMIFKPV"/>
<keyword evidence="5 6" id="KW-0862">Zinc</keyword>
<keyword evidence="10" id="KW-1185">Reference proteome</keyword>
<feature type="region of interest" description="Disordered" evidence="7">
    <location>
        <begin position="366"/>
        <end position="426"/>
    </location>
</feature>
<feature type="domain" description="C3H1-type" evidence="8">
    <location>
        <begin position="179"/>
        <end position="217"/>
    </location>
</feature>
<name>A0A3Q2YEH2_HIPCM</name>
<evidence type="ECO:0000313" key="10">
    <source>
        <dbReference type="Proteomes" id="UP000264820"/>
    </source>
</evidence>
<feature type="zinc finger region" description="C3H1-type" evidence="6">
    <location>
        <begin position="179"/>
        <end position="217"/>
    </location>
</feature>
<dbReference type="Gene3D" id="6.20.400.10">
    <property type="match status" value="1"/>
</dbReference>
<dbReference type="AlphaFoldDB" id="A0A3Q2YEH2"/>
<evidence type="ECO:0000256" key="4">
    <source>
        <dbReference type="ARBA" id="ARBA00022771"/>
    </source>
</evidence>
<dbReference type="GO" id="GO:0002181">
    <property type="term" value="P:cytoplasmic translation"/>
    <property type="evidence" value="ECO:0007669"/>
    <property type="project" value="TreeGrafter"/>
</dbReference>
<feature type="compositionally biased region" description="Acidic residues" evidence="7">
    <location>
        <begin position="324"/>
        <end position="335"/>
    </location>
</feature>
<dbReference type="Proteomes" id="UP000264820">
    <property type="component" value="Unplaced"/>
</dbReference>
<dbReference type="GO" id="GO:0008270">
    <property type="term" value="F:zinc ion binding"/>
    <property type="evidence" value="ECO:0007669"/>
    <property type="project" value="UniProtKB-KW"/>
</dbReference>
<dbReference type="GO" id="GO:0003729">
    <property type="term" value="F:mRNA binding"/>
    <property type="evidence" value="ECO:0007669"/>
    <property type="project" value="TreeGrafter"/>
</dbReference>
<keyword evidence="3 6" id="KW-0479">Metal-binding</keyword>
<proteinExistence type="inferred from homology"/>
<organism evidence="9 10">
    <name type="scientific">Hippocampus comes</name>
    <name type="common">Tiger tail seahorse</name>
    <dbReference type="NCBI Taxonomy" id="109280"/>
    <lineage>
        <taxon>Eukaryota</taxon>
        <taxon>Metazoa</taxon>
        <taxon>Chordata</taxon>
        <taxon>Craniata</taxon>
        <taxon>Vertebrata</taxon>
        <taxon>Euteleostomi</taxon>
        <taxon>Actinopterygii</taxon>
        <taxon>Neopterygii</taxon>
        <taxon>Teleostei</taxon>
        <taxon>Neoteleostei</taxon>
        <taxon>Acanthomorphata</taxon>
        <taxon>Syngnathiaria</taxon>
        <taxon>Syngnathiformes</taxon>
        <taxon>Syngnathoidei</taxon>
        <taxon>Syngnathidae</taxon>
        <taxon>Hippocampus</taxon>
    </lineage>
</organism>
<sequence>MPPKKPAPAAGNKKTQEKKKEKIIEDKTFGLKNKKGAKQQKFIKNVTQQVKYGQQNARQVAQAEADKANKKTDKKKELDELNELFKPVVAAQKVNKGNTGEPPSLVLDIVAHVLSFRCGPQVGAVRLLQAGPVHQRRQVQDDDELTELLGHTDTMDNWDEKKLEEVVNKKHGEAEKKKSKTQIVCKFFLDAIENNKYGWFWVCPAGGGECMYRHALPPGFVLKKDKKKEEKDQEISMEELIESERAALGPSVTRITLETFLAWKKRKRQEKVAKAREEMEKKKADFKAGKSLVVSGREVFEFRPELVDDDDDEADDTRYANKGDEDEDDDQEQVQDIDLSRFVPQEVDNTGITVAAMDRFTASKKHLNGACGGSEANGPSGAEGGGEAGGGEDDEGDGDVPVDENLFTGEDLEELDEELNTLALDD</sequence>
<feature type="compositionally biased region" description="Acidic residues" evidence="7">
    <location>
        <begin position="410"/>
        <end position="426"/>
    </location>
</feature>
<comment type="similarity">
    <text evidence="1">Belongs to the ZC3H15/TMA46 family.</text>
</comment>
<evidence type="ECO:0000256" key="5">
    <source>
        <dbReference type="ARBA" id="ARBA00022833"/>
    </source>
</evidence>
<evidence type="ECO:0000313" key="9">
    <source>
        <dbReference type="Ensembl" id="ENSHCOP00000016474.1"/>
    </source>
</evidence>
<dbReference type="GO" id="GO:0005829">
    <property type="term" value="C:cytosol"/>
    <property type="evidence" value="ECO:0007669"/>
    <property type="project" value="TreeGrafter"/>
</dbReference>
<dbReference type="Pfam" id="PF16543">
    <property type="entry name" value="DFRP_C"/>
    <property type="match status" value="1"/>
</dbReference>
<feature type="region of interest" description="Disordered" evidence="7">
    <location>
        <begin position="1"/>
        <end position="20"/>
    </location>
</feature>
<dbReference type="InterPro" id="IPR000571">
    <property type="entry name" value="Znf_CCCH"/>
</dbReference>
<dbReference type="STRING" id="109280.ENSHCOP00000016474"/>
<reference evidence="9" key="2">
    <citation type="submission" date="2025-09" db="UniProtKB">
        <authorList>
            <consortium name="Ensembl"/>
        </authorList>
    </citation>
    <scope>IDENTIFICATION</scope>
</reference>
<dbReference type="InterPro" id="IPR032378">
    <property type="entry name" value="ZC3H15/TMA46_C"/>
</dbReference>
<dbReference type="GeneTree" id="ENSGT00390000015818"/>
<feature type="compositionally biased region" description="Acidic residues" evidence="7">
    <location>
        <begin position="390"/>
        <end position="402"/>
    </location>
</feature>
<evidence type="ECO:0000259" key="8">
    <source>
        <dbReference type="PROSITE" id="PS50103"/>
    </source>
</evidence>
<protein>
    <recommendedName>
        <fullName evidence="2">Zinc finger CCCH domain-containing protein 15</fullName>
    </recommendedName>
</protein>
<feature type="region of interest" description="Disordered" evidence="7">
    <location>
        <begin position="303"/>
        <end position="348"/>
    </location>
</feature>
<dbReference type="Ensembl" id="ENSHCOT00000028481.1">
    <property type="protein sequence ID" value="ENSHCOP00000016474.1"/>
    <property type="gene ID" value="ENSHCOG00000020225.1"/>
</dbReference>
<reference evidence="9" key="1">
    <citation type="submission" date="2025-08" db="UniProtKB">
        <authorList>
            <consortium name="Ensembl"/>
        </authorList>
    </citation>
    <scope>IDENTIFICATION</scope>
</reference>
<evidence type="ECO:0000256" key="2">
    <source>
        <dbReference type="ARBA" id="ARBA00015073"/>
    </source>
</evidence>
<accession>A0A3Q2YEH2</accession>
<keyword evidence="4 6" id="KW-0863">Zinc-finger</keyword>
<evidence type="ECO:0000256" key="1">
    <source>
        <dbReference type="ARBA" id="ARBA00010043"/>
    </source>
</evidence>
<dbReference type="PROSITE" id="PS50103">
    <property type="entry name" value="ZF_C3H1"/>
    <property type="match status" value="1"/>
</dbReference>
<evidence type="ECO:0000256" key="7">
    <source>
        <dbReference type="SAM" id="MobiDB-lite"/>
    </source>
</evidence>
<dbReference type="PANTHER" id="PTHR12681:SF0">
    <property type="entry name" value="ZINC FINGER CCCH DOMAIN-CONTAINING PROTEIN 15"/>
    <property type="match status" value="1"/>
</dbReference>
<evidence type="ECO:0000256" key="6">
    <source>
        <dbReference type="PROSITE-ProRule" id="PRU00723"/>
    </source>
</evidence>
<evidence type="ECO:0000256" key="3">
    <source>
        <dbReference type="ARBA" id="ARBA00022723"/>
    </source>
</evidence>